<proteinExistence type="predicted"/>
<keyword evidence="4" id="KW-1185">Reference proteome</keyword>
<dbReference type="EMBL" id="CP053073">
    <property type="protein sequence ID" value="QJR14477.1"/>
    <property type="molecule type" value="Genomic_DNA"/>
</dbReference>
<dbReference type="Proteomes" id="UP000503096">
    <property type="component" value="Chromosome"/>
</dbReference>
<evidence type="ECO:0000313" key="4">
    <source>
        <dbReference type="Proteomes" id="UP000503096"/>
    </source>
</evidence>
<dbReference type="AlphaFoldDB" id="A0A6M4H8Y5"/>
<gene>
    <name evidence="3" type="ORF">DSM104440_01275</name>
</gene>
<keyword evidence="1 2" id="KW-0732">Signal</keyword>
<dbReference type="InParanoid" id="A0A6M4H8Y5"/>
<protein>
    <submittedName>
        <fullName evidence="3">Uncharacterized protein</fullName>
    </submittedName>
</protein>
<organism evidence="3 4">
    <name type="scientific">Usitatibacter palustris</name>
    <dbReference type="NCBI Taxonomy" id="2732487"/>
    <lineage>
        <taxon>Bacteria</taxon>
        <taxon>Pseudomonadati</taxon>
        <taxon>Pseudomonadota</taxon>
        <taxon>Betaproteobacteria</taxon>
        <taxon>Nitrosomonadales</taxon>
        <taxon>Usitatibacteraceae</taxon>
        <taxon>Usitatibacter</taxon>
    </lineage>
</organism>
<dbReference type="RefSeq" id="WP_171161223.1">
    <property type="nucleotide sequence ID" value="NZ_CP053073.1"/>
</dbReference>
<feature type="signal peptide" evidence="2">
    <location>
        <begin position="1"/>
        <end position="18"/>
    </location>
</feature>
<dbReference type="KEGG" id="upl:DSM104440_01275"/>
<accession>A0A6M4H8Y5</accession>
<dbReference type="Gene3D" id="3.30.1450.10">
    <property type="match status" value="1"/>
</dbReference>
<name>A0A6M4H8Y5_9PROT</name>
<feature type="chain" id="PRO_5026858483" evidence="2">
    <location>
        <begin position="19"/>
        <end position="157"/>
    </location>
</feature>
<dbReference type="InterPro" id="IPR037873">
    <property type="entry name" value="BamE-like"/>
</dbReference>
<evidence type="ECO:0000256" key="1">
    <source>
        <dbReference type="ARBA" id="ARBA00022729"/>
    </source>
</evidence>
<sequence length="157" mass="17505">MKSLASVAFLALLGCASAGSLKPGVSTEADVRQTMGPPAEENTLRDGTRRLAYPQGPQGTQTYMVSMKDGRVTQVEQVLTDDQFQQIRAGTTAEEVRRMIGPPWRIVRFDNLKQDAWDYRFRDSWGYLADFSVMVDDRGIVASKVTVRQDGGRDRSK</sequence>
<reference evidence="3 4" key="1">
    <citation type="submission" date="2020-04" db="EMBL/GenBank/DDBJ databases">
        <title>Usitatibacter rugosus gen. nov., sp. nov. and Usitatibacter palustris sp. nov., novel members of Usitatibacteraceae fam. nov. within the order Nitrosomonadales isolated from soil.</title>
        <authorList>
            <person name="Huber K.J."/>
            <person name="Neumann-Schaal M."/>
            <person name="Geppert A."/>
            <person name="Luckner M."/>
            <person name="Wanner G."/>
            <person name="Overmann J."/>
        </authorList>
    </citation>
    <scope>NUCLEOTIDE SEQUENCE [LARGE SCALE GENOMIC DNA]</scope>
    <source>
        <strain evidence="3 4">Swamp67</strain>
    </source>
</reference>
<dbReference type="PROSITE" id="PS51257">
    <property type="entry name" value="PROKAR_LIPOPROTEIN"/>
    <property type="match status" value="1"/>
</dbReference>
<evidence type="ECO:0000313" key="3">
    <source>
        <dbReference type="EMBL" id="QJR14477.1"/>
    </source>
</evidence>
<evidence type="ECO:0000256" key="2">
    <source>
        <dbReference type="SAM" id="SignalP"/>
    </source>
</evidence>